<evidence type="ECO:0000313" key="2">
    <source>
        <dbReference type="Proteomes" id="UP000007753"/>
    </source>
</evidence>
<evidence type="ECO:0000313" key="1">
    <source>
        <dbReference type="EMBL" id="BAI99077.1"/>
    </source>
</evidence>
<proteinExistence type="predicted"/>
<reference evidence="1 2" key="1">
    <citation type="journal article" date="2010" name="J. Bacteriol.">
        <title>Complete genome sequence of the representative gamma-hexachlorocyclohexane-degrading bacterium Sphingobium japonicum UT26.</title>
        <authorList>
            <person name="Nagata Y."/>
            <person name="Ohtsubo Y."/>
            <person name="Endo R."/>
            <person name="Ichikawa N."/>
            <person name="Ankai A."/>
            <person name="Oguchi A."/>
            <person name="Fukui S."/>
            <person name="Fujita N."/>
            <person name="Tsuda M."/>
        </authorList>
    </citation>
    <scope>NUCLEOTIDE SEQUENCE [LARGE SCALE GENOMIC DNA]</scope>
    <source>
        <strain evidence="2">DSM 16413 / CCM 7287 / MTCC 6362 / UT26 / NBRC 101211 / UT26S</strain>
        <plasmid evidence="1 2">pCHQ1</plasmid>
    </source>
</reference>
<dbReference type="KEGG" id="sjp:SJA_P1-01250"/>
<protein>
    <submittedName>
        <fullName evidence="1">Uncharacterized protein</fullName>
    </submittedName>
</protein>
<keyword evidence="2" id="KW-1185">Reference proteome</keyword>
<dbReference type="Proteomes" id="UP000007753">
    <property type="component" value="Plasmid pCHQ1"/>
</dbReference>
<name>D4Z8Z5_SPHIU</name>
<keyword evidence="1" id="KW-0614">Plasmid</keyword>
<dbReference type="AlphaFoldDB" id="D4Z8Z5"/>
<organism evidence="1 2">
    <name type="scientific">Sphingobium indicum (strain DSM 16413 / CCM 7287 / MTCC 6362 / UT26 / NBRC 101211 / UT26S)</name>
    <name type="common">Sphingobium japonicum</name>
    <dbReference type="NCBI Taxonomy" id="452662"/>
    <lineage>
        <taxon>Bacteria</taxon>
        <taxon>Pseudomonadati</taxon>
        <taxon>Pseudomonadota</taxon>
        <taxon>Alphaproteobacteria</taxon>
        <taxon>Sphingomonadales</taxon>
        <taxon>Sphingomonadaceae</taxon>
        <taxon>Sphingobium</taxon>
    </lineage>
</organism>
<sequence>MLPQRRYRSVIVAVGSNDSTRELRVRLPDLRARLGGARVTWIYPYGRSVAWEIYAVARLNGDRAFGFWNVGSSDKVHPADYRAVIKMLGRPKYISWEFGRR</sequence>
<dbReference type="EMBL" id="AP010805">
    <property type="protein sequence ID" value="BAI99077.1"/>
    <property type="molecule type" value="Genomic_DNA"/>
</dbReference>
<accession>D4Z8Z5</accession>
<gene>
    <name evidence="1" type="ordered locus">SJA_P1-01250</name>
</gene>
<dbReference type="HOGENOM" id="CLU_2289865_0_0_5"/>
<geneLocation type="plasmid" evidence="1 2">
    <name>pCHQ1</name>
</geneLocation>